<evidence type="ECO:0000313" key="1">
    <source>
        <dbReference type="EMBL" id="PTD95888.1"/>
    </source>
</evidence>
<evidence type="ECO:0000313" key="2">
    <source>
        <dbReference type="Proteomes" id="UP000241193"/>
    </source>
</evidence>
<gene>
    <name evidence="1" type="ORF">C8261_12745</name>
</gene>
<dbReference type="AlphaFoldDB" id="A0A2T4IDQ7"/>
<keyword evidence="2" id="KW-1185">Reference proteome</keyword>
<name>A0A2T4IDQ7_9RHOO</name>
<dbReference type="RefSeq" id="WP_107494130.1">
    <property type="nucleotide sequence ID" value="NZ_PZKC01000010.1"/>
</dbReference>
<dbReference type="Proteomes" id="UP000241193">
    <property type="component" value="Unassembled WGS sequence"/>
</dbReference>
<dbReference type="EMBL" id="PZKC01000010">
    <property type="protein sequence ID" value="PTD95888.1"/>
    <property type="molecule type" value="Genomic_DNA"/>
</dbReference>
<protein>
    <submittedName>
        <fullName evidence="1">Uncharacterized protein</fullName>
    </submittedName>
</protein>
<proteinExistence type="predicted"/>
<dbReference type="OrthoDB" id="8564953at2"/>
<comment type="caution">
    <text evidence="1">The sequence shown here is derived from an EMBL/GenBank/DDBJ whole genome shotgun (WGS) entry which is preliminary data.</text>
</comment>
<reference evidence="1 2" key="2">
    <citation type="submission" date="2018-04" db="EMBL/GenBank/DDBJ databases">
        <title>Thauera lacus sp. nov., isolated from an saline lake in Inner Mongolia, China.</title>
        <authorList>
            <person name="Liang Q.-Y."/>
        </authorList>
    </citation>
    <scope>NUCLEOTIDE SEQUENCE [LARGE SCALE GENOMIC DNA]</scope>
    <source>
        <strain evidence="1 2">D20</strain>
    </source>
</reference>
<accession>A0A2T4IDQ7</accession>
<reference evidence="1 2" key="1">
    <citation type="submission" date="2018-03" db="EMBL/GenBank/DDBJ databases">
        <authorList>
            <person name="Keele B.F."/>
        </authorList>
    </citation>
    <scope>NUCLEOTIDE SEQUENCE [LARGE SCALE GENOMIC DNA]</scope>
    <source>
        <strain evidence="1 2">D20</strain>
    </source>
</reference>
<sequence length="67" mass="7646">MVIVMEMSTGRVADPEPAYDDEILDAGWLPRPEPGLQQVEHCRTPERHLPPPEDIDAFLAAMYRNQE</sequence>
<organism evidence="1 2">
    <name type="scientific">Pseudothauera lacus</name>
    <dbReference type="NCBI Taxonomy" id="2136175"/>
    <lineage>
        <taxon>Bacteria</taxon>
        <taxon>Pseudomonadati</taxon>
        <taxon>Pseudomonadota</taxon>
        <taxon>Betaproteobacteria</taxon>
        <taxon>Rhodocyclales</taxon>
        <taxon>Zoogloeaceae</taxon>
        <taxon>Pseudothauera</taxon>
    </lineage>
</organism>